<dbReference type="InterPro" id="IPR021109">
    <property type="entry name" value="Peptidase_aspartic_dom_sf"/>
</dbReference>
<dbReference type="GO" id="GO:0006508">
    <property type="term" value="P:proteolysis"/>
    <property type="evidence" value="ECO:0007669"/>
    <property type="project" value="UniProtKB-KW"/>
</dbReference>
<accession>A0AAW7Z720</accession>
<dbReference type="RefSeq" id="WP_304540247.1">
    <property type="nucleotide sequence ID" value="NZ_JARPTC010000001.1"/>
</dbReference>
<dbReference type="InterPro" id="IPR034122">
    <property type="entry name" value="Retropepsin-like_bacterial"/>
</dbReference>
<dbReference type="Gene3D" id="2.40.70.10">
    <property type="entry name" value="Acid Proteases"/>
    <property type="match status" value="1"/>
</dbReference>
<dbReference type="AlphaFoldDB" id="A0AAW7Z720"/>
<dbReference type="EMBL" id="JARPTC010000001">
    <property type="protein sequence ID" value="MDO7785675.1"/>
    <property type="molecule type" value="Genomic_DNA"/>
</dbReference>
<keyword evidence="2" id="KW-1185">Reference proteome</keyword>
<reference evidence="1" key="2">
    <citation type="submission" date="2023-03" db="EMBL/GenBank/DDBJ databases">
        <authorList>
            <person name="Zhang Z."/>
        </authorList>
    </citation>
    <scope>NUCLEOTIDE SEQUENCE</scope>
    <source>
        <strain evidence="1">DSA</strain>
    </source>
</reference>
<name>A0AAW7Z720_9FIRM</name>
<dbReference type="CDD" id="cd05483">
    <property type="entry name" value="retropepsin_like_bacteria"/>
    <property type="match status" value="1"/>
</dbReference>
<dbReference type="GO" id="GO:0008233">
    <property type="term" value="F:peptidase activity"/>
    <property type="evidence" value="ECO:0007669"/>
    <property type="project" value="UniProtKB-KW"/>
</dbReference>
<comment type="caution">
    <text evidence="1">The sequence shown here is derived from an EMBL/GenBank/DDBJ whole genome shotgun (WGS) entry which is preliminary data.</text>
</comment>
<organism evidence="1 2">
    <name type="scientific">Desulforamulus aquiferis</name>
    <dbReference type="NCBI Taxonomy" id="1397668"/>
    <lineage>
        <taxon>Bacteria</taxon>
        <taxon>Bacillati</taxon>
        <taxon>Bacillota</taxon>
        <taxon>Clostridia</taxon>
        <taxon>Eubacteriales</taxon>
        <taxon>Peptococcaceae</taxon>
        <taxon>Desulforamulus</taxon>
    </lineage>
</organism>
<dbReference type="SUPFAM" id="SSF50630">
    <property type="entry name" value="Acid proteases"/>
    <property type="match status" value="1"/>
</dbReference>
<evidence type="ECO:0000313" key="2">
    <source>
        <dbReference type="Proteomes" id="UP001172911"/>
    </source>
</evidence>
<sequence length="124" mass="13546">MNLRLKYGLPFVTATLTHKGKALTSNDFLIDTGSASTIIAAELALDLGLGPEPLDVIRQIRGVGGTEFVYEKCIDRLQLGTRSISNFKIQIGDMDYGFEIDGIIGLDYLLKAKVIIDLETLTLV</sequence>
<dbReference type="Proteomes" id="UP001172911">
    <property type="component" value="Unassembled WGS sequence"/>
</dbReference>
<evidence type="ECO:0000313" key="1">
    <source>
        <dbReference type="EMBL" id="MDO7785675.1"/>
    </source>
</evidence>
<dbReference type="Pfam" id="PF13650">
    <property type="entry name" value="Asp_protease_2"/>
    <property type="match status" value="1"/>
</dbReference>
<reference evidence="1" key="1">
    <citation type="journal article" date="2023" name="J. Hazard. Mater.">
        <title>Anaerobic biodegradation of pyrene and benzo[a]pyrene by a new sulfate-reducing Desulforamulus aquiferis strain DSA.</title>
        <authorList>
            <person name="Zhang Z."/>
            <person name="Sun J."/>
            <person name="Gong X."/>
            <person name="Wang C."/>
            <person name="Wang H."/>
        </authorList>
    </citation>
    <scope>NUCLEOTIDE SEQUENCE</scope>
    <source>
        <strain evidence="1">DSA</strain>
    </source>
</reference>
<keyword evidence="1" id="KW-0645">Protease</keyword>
<gene>
    <name evidence="1" type="ORF">P6N53_00320</name>
</gene>
<proteinExistence type="predicted"/>
<keyword evidence="1" id="KW-0378">Hydrolase</keyword>
<protein>
    <submittedName>
        <fullName evidence="1">Retropepsin-like aspartic protease</fullName>
    </submittedName>
</protein>